<evidence type="ECO:0000256" key="2">
    <source>
        <dbReference type="SAM" id="MobiDB-lite"/>
    </source>
</evidence>
<dbReference type="CDD" id="cd15482">
    <property type="entry name" value="Sialidase_non-viral"/>
    <property type="match status" value="1"/>
</dbReference>
<evidence type="ECO:0000256" key="3">
    <source>
        <dbReference type="SAM" id="Phobius"/>
    </source>
</evidence>
<dbReference type="PRINTS" id="PR01803">
    <property type="entry name" value="TCSIALIDASE"/>
</dbReference>
<dbReference type="AlphaFoldDB" id="K2M3B5"/>
<keyword evidence="3" id="KW-0812">Transmembrane</keyword>
<dbReference type="PANTHER" id="PTHR10628:SF30">
    <property type="entry name" value="EXO-ALPHA-SIALIDASE"/>
    <property type="match status" value="1"/>
</dbReference>
<keyword evidence="3" id="KW-0472">Membrane</keyword>
<feature type="transmembrane region" description="Helical" evidence="3">
    <location>
        <begin position="43"/>
        <end position="62"/>
    </location>
</feature>
<evidence type="ECO:0000313" key="7">
    <source>
        <dbReference type="Proteomes" id="UP000007350"/>
    </source>
</evidence>
<evidence type="ECO:0000259" key="5">
    <source>
        <dbReference type="Pfam" id="PF22925"/>
    </source>
</evidence>
<keyword evidence="1" id="KW-0677">Repeat</keyword>
<evidence type="ECO:0000259" key="4">
    <source>
        <dbReference type="Pfam" id="PF13859"/>
    </source>
</evidence>
<dbReference type="GO" id="GO:0004308">
    <property type="term" value="F:exo-alpha-sialidase activity"/>
    <property type="evidence" value="ECO:0007669"/>
    <property type="project" value="InterPro"/>
</dbReference>
<dbReference type="InterPro" id="IPR011040">
    <property type="entry name" value="Sialidase"/>
</dbReference>
<dbReference type="Gene3D" id="2.60.120.200">
    <property type="match status" value="1"/>
</dbReference>
<dbReference type="SUPFAM" id="SSF50939">
    <property type="entry name" value="Sialidases"/>
    <property type="match status" value="1"/>
</dbReference>
<feature type="domain" description="Sialidase" evidence="4">
    <location>
        <begin position="106"/>
        <end position="436"/>
    </location>
</feature>
<keyword evidence="7" id="KW-1185">Reference proteome</keyword>
<feature type="non-terminal residue" evidence="6">
    <location>
        <position position="723"/>
    </location>
</feature>
<name>K2M3B5_TRYCR</name>
<feature type="compositionally biased region" description="Basic and acidic residues" evidence="2">
    <location>
        <begin position="25"/>
        <end position="36"/>
    </location>
</feature>
<feature type="region of interest" description="Disordered" evidence="2">
    <location>
        <begin position="1"/>
        <end position="36"/>
    </location>
</feature>
<dbReference type="GO" id="GO:0006689">
    <property type="term" value="P:ganglioside catabolic process"/>
    <property type="evidence" value="ECO:0007669"/>
    <property type="project" value="TreeGrafter"/>
</dbReference>
<dbReference type="InterPro" id="IPR055239">
    <property type="entry name" value="TS_C"/>
</dbReference>
<dbReference type="InterPro" id="IPR013320">
    <property type="entry name" value="ConA-like_dom_sf"/>
</dbReference>
<dbReference type="Gene3D" id="2.120.10.10">
    <property type="match status" value="1"/>
</dbReference>
<reference evidence="6 7" key="1">
    <citation type="journal article" date="2012" name="BMC Genomics">
        <title>Comparative genomic analysis of human infective Trypanosoma cruzi lineages with the bat-restricted subspecies T. cruzi marinkellei.</title>
        <authorList>
            <person name="Franzen O."/>
            <person name="Talavera-Lopez C."/>
            <person name="Ochaya S."/>
            <person name="Butler C.E."/>
            <person name="Messenger L.A."/>
            <person name="Lewis M.D."/>
            <person name="Llewellyn M.S."/>
            <person name="Marinkelle C.J."/>
            <person name="Tyler K.M."/>
            <person name="Miles M.A."/>
            <person name="Andersson B."/>
        </authorList>
    </citation>
    <scope>NUCLEOTIDE SEQUENCE [LARGE SCALE GENOMIC DNA]</scope>
    <source>
        <strain evidence="6 7">B7</strain>
    </source>
</reference>
<comment type="caution">
    <text evidence="6">The sequence shown here is derived from an EMBL/GenBank/DDBJ whole genome shotgun (WGS) entry which is preliminary data.</text>
</comment>
<dbReference type="Pfam" id="PF22925">
    <property type="entry name" value="TS_C"/>
    <property type="match status" value="1"/>
</dbReference>
<dbReference type="PANTHER" id="PTHR10628">
    <property type="entry name" value="SIALIDASE"/>
    <property type="match status" value="1"/>
</dbReference>
<accession>K2M3B5</accession>
<evidence type="ECO:0000256" key="1">
    <source>
        <dbReference type="ARBA" id="ARBA00022737"/>
    </source>
</evidence>
<dbReference type="InterPro" id="IPR008377">
    <property type="entry name" value="Sialidase_trypan"/>
</dbReference>
<dbReference type="GO" id="GO:0009313">
    <property type="term" value="P:oligosaccharide catabolic process"/>
    <property type="evidence" value="ECO:0007669"/>
    <property type="project" value="TreeGrafter"/>
</dbReference>
<dbReference type="OrthoDB" id="2739686at2759"/>
<dbReference type="InterPro" id="IPR036278">
    <property type="entry name" value="Sialidase_sf"/>
</dbReference>
<keyword evidence="3" id="KW-1133">Transmembrane helix</keyword>
<dbReference type="Pfam" id="PF13859">
    <property type="entry name" value="BNR_3"/>
    <property type="match status" value="1"/>
</dbReference>
<proteinExistence type="predicted"/>
<dbReference type="Proteomes" id="UP000007350">
    <property type="component" value="Unassembled WGS sequence"/>
</dbReference>
<protein>
    <submittedName>
        <fullName evidence="6">Trans-sialidase, putative</fullName>
    </submittedName>
</protein>
<dbReference type="InterPro" id="IPR026856">
    <property type="entry name" value="Sialidase_fam"/>
</dbReference>
<dbReference type="SUPFAM" id="SSF49899">
    <property type="entry name" value="Concanavalin A-like lectins/glucanases"/>
    <property type="match status" value="1"/>
</dbReference>
<dbReference type="GO" id="GO:0005737">
    <property type="term" value="C:cytoplasm"/>
    <property type="evidence" value="ECO:0007669"/>
    <property type="project" value="TreeGrafter"/>
</dbReference>
<sequence length="723" mass="79173">MHSRVAAVKAPCTHNRRRVTGSSGRRREGGESERQRPNMSRHFFYSAVLLLLVVMMCCGSEGSHAVQSNLKDAQMPQWADIFVSGKTQVLAKNGTEIGVKYSFLSPSLVSAGGVMAAIAEGTLLRDRTAILFQTDIVAGYLNPAWDWSALVAEVNDGQWRAYTVLHTKNETKLVGVARHPTTIAKGNEVFLLVGTHEEAHDDGEQEWKMKDGDIKLFVGDGQPSTDGKQSGTISWGSPKSILNQKTLPTQNELEIFPSGGGVGVLMENGTLVFLLAGIDVNHERFNRITYSTNDGDTWEFPEGMPPAECFGSCITEWDEGQILMIAECADGRKVYESRDMGRTWTEAVGVLPGVWVNRQSGARWSMDSSVRSIITATIEEVKLMLYTQERFLSAEKKWKALYLWVTDNNRTFHFGPLFVENVAGRTLGSVLRYSDDALHLLNEGATGSVRTVSLARLTRELETIKSIVETWKRLDASLSKSSIPTDGLVGLLSNAASGDTWIDDYRCANATVTKATKVENGFKFTEPGSKAVWPVNSWEDNNYYGFVNDLFTLVATVSIDQVPSESTPLLGAILGDTGGKFIGLSYSMNKTWETVFNGTKAQKGTWEPGEEYQVALMLKDGNKGSVYVNGVVVGSSETLPTPETRGGEISHFYIGGDKGGSGGALEVKNVFLYNRPLSVDELKMFKKRGDGSVRADVSRVLLLLLLGCGPCGLTENRSEEFLP</sequence>
<gene>
    <name evidence="6" type="ORF">MOQ_006721</name>
</gene>
<evidence type="ECO:0000313" key="6">
    <source>
        <dbReference type="EMBL" id="EKF29493.1"/>
    </source>
</evidence>
<organism evidence="6 7">
    <name type="scientific">Trypanosoma cruzi marinkellei</name>
    <dbReference type="NCBI Taxonomy" id="85056"/>
    <lineage>
        <taxon>Eukaryota</taxon>
        <taxon>Discoba</taxon>
        <taxon>Euglenozoa</taxon>
        <taxon>Kinetoplastea</taxon>
        <taxon>Metakinetoplastina</taxon>
        <taxon>Trypanosomatida</taxon>
        <taxon>Trypanosomatidae</taxon>
        <taxon>Trypanosoma</taxon>
        <taxon>Schizotrypanum</taxon>
    </lineage>
</organism>
<dbReference type="GO" id="GO:0016020">
    <property type="term" value="C:membrane"/>
    <property type="evidence" value="ECO:0007669"/>
    <property type="project" value="TreeGrafter"/>
</dbReference>
<feature type="domain" description="Trans-sialidase C-terminal" evidence="5">
    <location>
        <begin position="484"/>
        <end position="678"/>
    </location>
</feature>
<dbReference type="EMBL" id="AHKC01013080">
    <property type="protein sequence ID" value="EKF29493.1"/>
    <property type="molecule type" value="Genomic_DNA"/>
</dbReference>